<gene>
    <name evidence="1" type="ORF">J43TS3_26600</name>
</gene>
<evidence type="ECO:0000313" key="2">
    <source>
        <dbReference type="Proteomes" id="UP000676917"/>
    </source>
</evidence>
<accession>A0A919XAH4</accession>
<name>A0A919XAH4_9BACI</name>
<organism evidence="1 2">
    <name type="scientific">Ornithinibacillus bavariensis</name>
    <dbReference type="NCBI Taxonomy" id="545502"/>
    <lineage>
        <taxon>Bacteria</taxon>
        <taxon>Bacillati</taxon>
        <taxon>Bacillota</taxon>
        <taxon>Bacilli</taxon>
        <taxon>Bacillales</taxon>
        <taxon>Bacillaceae</taxon>
        <taxon>Ornithinibacillus</taxon>
    </lineage>
</organism>
<dbReference type="AlphaFoldDB" id="A0A919XAH4"/>
<keyword evidence="2" id="KW-1185">Reference proteome</keyword>
<sequence length="51" mass="6275">MNYKSKNGTKTSRIYRRKNYFDNEQKAISFMNEIDKHYENDVLREKKVCCH</sequence>
<comment type="caution">
    <text evidence="1">The sequence shown here is derived from an EMBL/GenBank/DDBJ whole genome shotgun (WGS) entry which is preliminary data.</text>
</comment>
<dbReference type="Proteomes" id="UP000676917">
    <property type="component" value="Unassembled WGS sequence"/>
</dbReference>
<protein>
    <submittedName>
        <fullName evidence="1">Uncharacterized protein</fullName>
    </submittedName>
</protein>
<dbReference type="EMBL" id="BORP01000005">
    <property type="protein sequence ID" value="GIO28049.1"/>
    <property type="molecule type" value="Genomic_DNA"/>
</dbReference>
<evidence type="ECO:0000313" key="1">
    <source>
        <dbReference type="EMBL" id="GIO28049.1"/>
    </source>
</evidence>
<reference evidence="1" key="1">
    <citation type="submission" date="2021-03" db="EMBL/GenBank/DDBJ databases">
        <title>Antimicrobial resistance genes in bacteria isolated from Japanese honey, and their potential for conferring macrolide and lincosamide resistance in the American foulbrood pathogen Paenibacillus larvae.</title>
        <authorList>
            <person name="Okamoto M."/>
            <person name="Kumagai M."/>
            <person name="Kanamori H."/>
            <person name="Takamatsu D."/>
        </authorList>
    </citation>
    <scope>NUCLEOTIDE SEQUENCE</scope>
    <source>
        <strain evidence="1">J43TS3</strain>
    </source>
</reference>
<proteinExistence type="predicted"/>